<gene>
    <name evidence="1" type="ORF">C943_00263</name>
</gene>
<comment type="caution">
    <text evidence="1">The sequence shown here is derived from an EMBL/GenBank/DDBJ whole genome shotgun (WGS) entry which is preliminary data.</text>
</comment>
<dbReference type="AlphaFoldDB" id="M7Y6Y4"/>
<evidence type="ECO:0000313" key="2">
    <source>
        <dbReference type="Proteomes" id="UP000010953"/>
    </source>
</evidence>
<dbReference type="Proteomes" id="UP000010953">
    <property type="component" value="Unassembled WGS sequence"/>
</dbReference>
<keyword evidence="2" id="KW-1185">Reference proteome</keyword>
<organism evidence="1 2">
    <name type="scientific">Mariniradius saccharolyticus AK6</name>
    <dbReference type="NCBI Taxonomy" id="1239962"/>
    <lineage>
        <taxon>Bacteria</taxon>
        <taxon>Pseudomonadati</taxon>
        <taxon>Bacteroidota</taxon>
        <taxon>Cytophagia</taxon>
        <taxon>Cytophagales</taxon>
        <taxon>Cyclobacteriaceae</taxon>
        <taxon>Mariniradius</taxon>
    </lineage>
</organism>
<dbReference type="STRING" id="1239962.C943_00263"/>
<evidence type="ECO:0000313" key="1">
    <source>
        <dbReference type="EMBL" id="EMS32986.1"/>
    </source>
</evidence>
<dbReference type="InParanoid" id="M7Y6Y4"/>
<name>M7Y6Y4_9BACT</name>
<accession>M7Y6Y4</accession>
<reference evidence="1" key="1">
    <citation type="submission" date="2013-01" db="EMBL/GenBank/DDBJ databases">
        <title>Genome assembly of Mariniradius saccharolyticus AK6.</title>
        <authorList>
            <person name="Vaidya B."/>
            <person name="Khatri I."/>
            <person name="Tanuku N.R.S."/>
            <person name="Subramanian S."/>
            <person name="Pinnaka A."/>
        </authorList>
    </citation>
    <scope>NUCLEOTIDE SEQUENCE [LARGE SCALE GENOMIC DNA]</scope>
    <source>
        <strain evidence="1">AK6</strain>
    </source>
</reference>
<dbReference type="EMBL" id="AMZY02000010">
    <property type="protein sequence ID" value="EMS32986.1"/>
    <property type="molecule type" value="Genomic_DNA"/>
</dbReference>
<protein>
    <submittedName>
        <fullName evidence="1">Uncharacterized protein</fullName>
    </submittedName>
</protein>
<proteinExistence type="predicted"/>
<sequence>MIGKYKILPRYNAAVCPESKLTFGLLAQFLTKPTDGKKK</sequence>